<dbReference type="InterPro" id="IPR050237">
    <property type="entry name" value="ATP-dep_AMP-bd_enzyme"/>
</dbReference>
<dbReference type="InterPro" id="IPR042099">
    <property type="entry name" value="ANL_N_sf"/>
</dbReference>
<dbReference type="InterPro" id="IPR020845">
    <property type="entry name" value="AMP-binding_CS"/>
</dbReference>
<dbReference type="Gene3D" id="3.40.50.12780">
    <property type="entry name" value="N-terminal domain of ligase-like"/>
    <property type="match status" value="1"/>
</dbReference>
<dbReference type="PANTHER" id="PTHR43767">
    <property type="entry name" value="LONG-CHAIN-FATTY-ACID--COA LIGASE"/>
    <property type="match status" value="1"/>
</dbReference>
<protein>
    <submittedName>
        <fullName evidence="3">Acyl--CoA ligase</fullName>
    </submittedName>
</protein>
<dbReference type="RefSeq" id="WP_163944774.1">
    <property type="nucleotide sequence ID" value="NZ_JAAIKC010000002.1"/>
</dbReference>
<comment type="caution">
    <text evidence="3">The sequence shown here is derived from an EMBL/GenBank/DDBJ whole genome shotgun (WGS) entry which is preliminary data.</text>
</comment>
<dbReference type="Pfam" id="PF00501">
    <property type="entry name" value="AMP-binding"/>
    <property type="match status" value="1"/>
</dbReference>
<dbReference type="PANTHER" id="PTHR43767:SF10">
    <property type="entry name" value="SURFACTIN SYNTHASE SUBUNIT 1"/>
    <property type="match status" value="1"/>
</dbReference>
<dbReference type="EMBL" id="JAAIKC010000002">
    <property type="protein sequence ID" value="NEW06267.1"/>
    <property type="molecule type" value="Genomic_DNA"/>
</dbReference>
<evidence type="ECO:0000313" key="3">
    <source>
        <dbReference type="EMBL" id="NEW06267.1"/>
    </source>
</evidence>
<dbReference type="InterPro" id="IPR000873">
    <property type="entry name" value="AMP-dep_synth/lig_dom"/>
</dbReference>
<organism evidence="3">
    <name type="scientific">Paenibacillus sp. SYP-B3998</name>
    <dbReference type="NCBI Taxonomy" id="2678564"/>
    <lineage>
        <taxon>Bacteria</taxon>
        <taxon>Bacillati</taxon>
        <taxon>Bacillota</taxon>
        <taxon>Bacilli</taxon>
        <taxon>Bacillales</taxon>
        <taxon>Paenibacillaceae</taxon>
        <taxon>Paenibacillus</taxon>
    </lineage>
</organism>
<dbReference type="Gene3D" id="3.30.300.30">
    <property type="match status" value="1"/>
</dbReference>
<evidence type="ECO:0000259" key="2">
    <source>
        <dbReference type="Pfam" id="PF13193"/>
    </source>
</evidence>
<evidence type="ECO:0000259" key="1">
    <source>
        <dbReference type="Pfam" id="PF00501"/>
    </source>
</evidence>
<dbReference type="PROSITE" id="PS00455">
    <property type="entry name" value="AMP_BINDING"/>
    <property type="match status" value="1"/>
</dbReference>
<feature type="domain" description="AMP-binding enzyme C-terminal" evidence="2">
    <location>
        <begin position="411"/>
        <end position="486"/>
    </location>
</feature>
<keyword evidence="3" id="KW-0436">Ligase</keyword>
<dbReference type="SUPFAM" id="SSF56801">
    <property type="entry name" value="Acetyl-CoA synthetase-like"/>
    <property type="match status" value="1"/>
</dbReference>
<dbReference type="AlphaFoldDB" id="A0A6G3ZXX9"/>
<sequence>MNMLWNALEQSCLEHAYRPALSDQAGNVISYGELLGRVRARANLLRSLLSTGSRVAVLEEYPLEEAIEILALLSLNVTIVPLYKRYGIQRCEQILGHTRPHYLLSKLAASELELLEQTCEAVGTTLLSPHLGDLVQQNPGKEKLGDTEQPLPPSFLMYTSGSTGKPKGAILTYANIWANIVDIRAYFDINKKDHILINRSLSHASVMTGEFLLGLMCGAQLTFYTEAFMPRRLLSFMEKTGITVFGTTPTIFYQLACDKANYSLPQLSKVSLMGEYMHKQVASKAKERFPHVEFYMLYGQTEASPRITYLPSEHFSQKEGCIGKPLLSMKIRIVDNQGVDTCEGEVGQLLVQGPNVFYGYWDAPELTSAKLKDGWLHTGDAIYQGTDGYLYIAGRQDDMIIRAGMNIYPKEIEDRLLEDERIREVIVFSAMNPKYGQSIQMAVVAESDALLTQADVMAICKKKLASYQYPDEIQIVEAIPRNHAGKIVRKPINYAQTLI</sequence>
<name>A0A6G3ZXX9_9BACL</name>
<accession>A0A6G3ZXX9</accession>
<dbReference type="InterPro" id="IPR025110">
    <property type="entry name" value="AMP-bd_C"/>
</dbReference>
<dbReference type="InterPro" id="IPR045851">
    <property type="entry name" value="AMP-bd_C_sf"/>
</dbReference>
<feature type="domain" description="AMP-dependent synthetase/ligase" evidence="1">
    <location>
        <begin position="9"/>
        <end position="361"/>
    </location>
</feature>
<reference evidence="3" key="1">
    <citation type="submission" date="2020-02" db="EMBL/GenBank/DDBJ databases">
        <authorList>
            <person name="Shen X.-R."/>
            <person name="Zhang Y.-X."/>
        </authorList>
    </citation>
    <scope>NUCLEOTIDE SEQUENCE</scope>
    <source>
        <strain evidence="3">SYP-B3998</strain>
    </source>
</reference>
<dbReference type="GO" id="GO:0016877">
    <property type="term" value="F:ligase activity, forming carbon-sulfur bonds"/>
    <property type="evidence" value="ECO:0007669"/>
    <property type="project" value="UniProtKB-ARBA"/>
</dbReference>
<proteinExistence type="predicted"/>
<gene>
    <name evidence="3" type="ORF">GK047_09610</name>
</gene>
<dbReference type="Pfam" id="PF13193">
    <property type="entry name" value="AMP-binding_C"/>
    <property type="match status" value="1"/>
</dbReference>